<dbReference type="PANTHER" id="PTHR33451:SF3">
    <property type="entry name" value="MALATE-2H(+)_NA(+)-LACTATE ANTIPORTER"/>
    <property type="match status" value="1"/>
</dbReference>
<evidence type="ECO:0000256" key="6">
    <source>
        <dbReference type="ARBA" id="ARBA00022989"/>
    </source>
</evidence>
<reference evidence="11 12" key="1">
    <citation type="submission" date="2013-04" db="EMBL/GenBank/DDBJ databases">
        <title>Comparative Genomics of Relapsing Fever Spirochetes.</title>
        <authorList>
            <person name="Schwan T.G."/>
            <person name="Raffel S.J."/>
            <person name="Porcella S.F."/>
            <person name="Martens C.A."/>
            <person name="Bruno D.P."/>
            <person name="Rickefs S.M."/>
            <person name="Barbian K.B."/>
        </authorList>
    </citation>
    <scope>NUCLEOTIDE SEQUENCE [LARGE SCALE GENOMIC DNA]</scope>
    <source>
        <strain evidence="11 12">BA2</strain>
    </source>
</reference>
<protein>
    <submittedName>
        <fullName evidence="11">Na+/H+ antiporter nhaC</fullName>
    </submittedName>
</protein>
<feature type="transmembrane region" description="Helical" evidence="9">
    <location>
        <begin position="212"/>
        <end position="234"/>
    </location>
</feature>
<gene>
    <name evidence="11" type="ORF">BAN_0051700</name>
</gene>
<dbReference type="InterPro" id="IPR052180">
    <property type="entry name" value="NhaC_Na-H+_Antiporter"/>
</dbReference>
<comment type="similarity">
    <text evidence="8">Belongs to the NhaC Na(+)/H(+) (TC 2.A.35) antiporter family.</text>
</comment>
<dbReference type="PANTHER" id="PTHR33451">
    <property type="entry name" value="MALATE-2H(+)/NA(+)-LACTATE ANTIPORTER"/>
    <property type="match status" value="1"/>
</dbReference>
<feature type="transmembrane region" description="Helical" evidence="9">
    <location>
        <begin position="254"/>
        <end position="286"/>
    </location>
</feature>
<evidence type="ECO:0000256" key="3">
    <source>
        <dbReference type="ARBA" id="ARBA00022449"/>
    </source>
</evidence>
<keyword evidence="4" id="KW-1003">Cell membrane</keyword>
<dbReference type="Proteomes" id="UP000019262">
    <property type="component" value="Chromosome"/>
</dbReference>
<feature type="transmembrane region" description="Helical" evidence="9">
    <location>
        <begin position="54"/>
        <end position="71"/>
    </location>
</feature>
<dbReference type="Pfam" id="PF03553">
    <property type="entry name" value="Na_H_antiporter"/>
    <property type="match status" value="1"/>
</dbReference>
<dbReference type="GO" id="GO:0005886">
    <property type="term" value="C:plasma membrane"/>
    <property type="evidence" value="ECO:0007669"/>
    <property type="project" value="UniProtKB-SubCell"/>
</dbReference>
<keyword evidence="7 9" id="KW-0472">Membrane</keyword>
<comment type="subcellular location">
    <subcellularLocation>
        <location evidence="1">Cell membrane</location>
        <topology evidence="1">Multi-pass membrane protein</topology>
    </subcellularLocation>
</comment>
<dbReference type="EMBL" id="CP005829">
    <property type="protein sequence ID" value="AHH08607.1"/>
    <property type="molecule type" value="Genomic_DNA"/>
</dbReference>
<accession>W5SNW3</accession>
<evidence type="ECO:0000256" key="5">
    <source>
        <dbReference type="ARBA" id="ARBA00022692"/>
    </source>
</evidence>
<feature type="transmembrane region" description="Helical" evidence="9">
    <location>
        <begin position="427"/>
        <end position="447"/>
    </location>
</feature>
<evidence type="ECO:0000256" key="7">
    <source>
        <dbReference type="ARBA" id="ARBA00023136"/>
    </source>
</evidence>
<dbReference type="GO" id="GO:0015297">
    <property type="term" value="F:antiporter activity"/>
    <property type="evidence" value="ECO:0007669"/>
    <property type="project" value="UniProtKB-KW"/>
</dbReference>
<keyword evidence="6 9" id="KW-1133">Transmembrane helix</keyword>
<feature type="domain" description="Na+/H+ antiporter NhaC-like C-terminal" evidence="10">
    <location>
        <begin position="33"/>
        <end position="231"/>
    </location>
</feature>
<evidence type="ECO:0000256" key="1">
    <source>
        <dbReference type="ARBA" id="ARBA00004651"/>
    </source>
</evidence>
<dbReference type="AlphaFoldDB" id="W5SNW3"/>
<dbReference type="HOGENOM" id="CLU_043525_0_0_12"/>
<keyword evidence="5 9" id="KW-0812">Transmembrane</keyword>
<feature type="transmembrane region" description="Helical" evidence="9">
    <location>
        <begin position="389"/>
        <end position="415"/>
    </location>
</feature>
<dbReference type="PATRIC" id="fig|1313293.3.peg.653"/>
<keyword evidence="2" id="KW-0813">Transport</keyword>
<feature type="transmembrane region" description="Helical" evidence="9">
    <location>
        <begin position="91"/>
        <end position="108"/>
    </location>
</feature>
<evidence type="ECO:0000313" key="12">
    <source>
        <dbReference type="Proteomes" id="UP000019262"/>
    </source>
</evidence>
<feature type="transmembrane region" description="Helical" evidence="9">
    <location>
        <begin position="346"/>
        <end position="368"/>
    </location>
</feature>
<evidence type="ECO:0000313" key="11">
    <source>
        <dbReference type="EMBL" id="AHH08607.1"/>
    </source>
</evidence>
<evidence type="ECO:0000256" key="8">
    <source>
        <dbReference type="ARBA" id="ARBA00038435"/>
    </source>
</evidence>
<organism evidence="11 12">
    <name type="scientific">Borrelia anserina BA2</name>
    <dbReference type="NCBI Taxonomy" id="1313293"/>
    <lineage>
        <taxon>Bacteria</taxon>
        <taxon>Pseudomonadati</taxon>
        <taxon>Spirochaetota</taxon>
        <taxon>Spirochaetia</taxon>
        <taxon>Spirochaetales</taxon>
        <taxon>Borreliaceae</taxon>
        <taxon>Borrelia</taxon>
    </lineage>
</organism>
<proteinExistence type="inferred from homology"/>
<evidence type="ECO:0000259" key="10">
    <source>
        <dbReference type="Pfam" id="PF03553"/>
    </source>
</evidence>
<feature type="transmembrane region" description="Helical" evidence="9">
    <location>
        <begin position="168"/>
        <end position="191"/>
    </location>
</feature>
<dbReference type="eggNOG" id="COG1757">
    <property type="taxonomic scope" value="Bacteria"/>
</dbReference>
<feature type="transmembrane region" description="Helical" evidence="9">
    <location>
        <begin position="22"/>
        <end position="42"/>
    </location>
</feature>
<evidence type="ECO:0000256" key="4">
    <source>
        <dbReference type="ARBA" id="ARBA00022475"/>
    </source>
</evidence>
<feature type="transmembrane region" description="Helical" evidence="9">
    <location>
        <begin position="129"/>
        <end position="156"/>
    </location>
</feature>
<sequence length="457" mass="48907">MCGLYIYRGFKMGKVSHVKPNFLGLVPFLVFIVVYMGTGLALEIQGVEMAFYQMPPIIAMVLAIVASFLLFKGSFTDKLNEFIEGCAQNDIMFISFIFLISGAFSAVCKEIGSVETVANIGLKYIPANLLVAGIFLICLFLSTATGSFLGTVVAITPIGFDIANKSGIPLPMVAGAVLGGGAFGDSMSLISDTTIIASRTQGVKIIDVFKNGAFLTFPASILSIVAFAVLGSYVDSIGVNVDLGEISYVKVIPYLFVIVFAFLGVDVFLVLFFGILIAGSIGILNGDLTLLLMCKKLNEGLLDLSEMLILVIFTGGVSYMTIRHGGFEWVLTKLKYLAKCRKSAEFTITFLIMMVTGFLSNSGLAILVNGTVTKGISEANSVCPKRCAALLSISSCALIGALPYGMHMISVINIAKGTISPIAIMPFLFYQVFLAVIIILSIAFFGLKSRLLNSFRS</sequence>
<name>W5SNW3_BORAN</name>
<feature type="transmembrane region" description="Helical" evidence="9">
    <location>
        <begin position="307"/>
        <end position="326"/>
    </location>
</feature>
<evidence type="ECO:0000256" key="9">
    <source>
        <dbReference type="SAM" id="Phobius"/>
    </source>
</evidence>
<evidence type="ECO:0000256" key="2">
    <source>
        <dbReference type="ARBA" id="ARBA00022448"/>
    </source>
</evidence>
<dbReference type="InterPro" id="IPR018461">
    <property type="entry name" value="Na/H_Antiport_NhaC-like_C"/>
</dbReference>
<keyword evidence="3" id="KW-0050">Antiport</keyword>